<name>A0ABP9L1I9_9RHOB</name>
<protein>
    <recommendedName>
        <fullName evidence="4">Tat pathway signal sequence domain protein</fullName>
    </recommendedName>
</protein>
<organism evidence="2 3">
    <name type="scientific">[Roseibacterium] beibuensis</name>
    <dbReference type="NCBI Taxonomy" id="1193142"/>
    <lineage>
        <taxon>Bacteria</taxon>
        <taxon>Pseudomonadati</taxon>
        <taxon>Pseudomonadota</taxon>
        <taxon>Alphaproteobacteria</taxon>
        <taxon>Rhodobacterales</taxon>
        <taxon>Roseobacteraceae</taxon>
        <taxon>Roseicyclus</taxon>
    </lineage>
</organism>
<reference evidence="3" key="1">
    <citation type="journal article" date="2019" name="Int. J. Syst. Evol. Microbiol.">
        <title>The Global Catalogue of Microorganisms (GCM) 10K type strain sequencing project: providing services to taxonomists for standard genome sequencing and annotation.</title>
        <authorList>
            <consortium name="The Broad Institute Genomics Platform"/>
            <consortium name="The Broad Institute Genome Sequencing Center for Infectious Disease"/>
            <person name="Wu L."/>
            <person name="Ma J."/>
        </authorList>
    </citation>
    <scope>NUCLEOTIDE SEQUENCE [LARGE SCALE GENOMIC DNA]</scope>
    <source>
        <strain evidence="3">JCM 18015</strain>
    </source>
</reference>
<proteinExistence type="predicted"/>
<dbReference type="Gene3D" id="2.60.120.380">
    <property type="match status" value="1"/>
</dbReference>
<dbReference type="EMBL" id="BAABHW010000001">
    <property type="protein sequence ID" value="GAA5068144.1"/>
    <property type="molecule type" value="Genomic_DNA"/>
</dbReference>
<evidence type="ECO:0000313" key="2">
    <source>
        <dbReference type="EMBL" id="GAA5068144.1"/>
    </source>
</evidence>
<comment type="caution">
    <text evidence="2">The sequence shown here is derived from an EMBL/GenBank/DDBJ whole genome shotgun (WGS) entry which is preliminary data.</text>
</comment>
<feature type="signal peptide" evidence="1">
    <location>
        <begin position="1"/>
        <end position="22"/>
    </location>
</feature>
<keyword evidence="1" id="KW-0732">Signal</keyword>
<evidence type="ECO:0008006" key="4">
    <source>
        <dbReference type="Google" id="ProtNLM"/>
    </source>
</evidence>
<evidence type="ECO:0000256" key="1">
    <source>
        <dbReference type="SAM" id="SignalP"/>
    </source>
</evidence>
<sequence>MKLRTAVTAAALALAAPLPATAQSVGILLDRCASVARDYFNAPSAQTNMRYNGARVDGTETIGGEIYLRGRAPYIACAFTRPGLRQTEFFVDGQDQSGFLRASSGGGGGGAGQTDTVRVQFPAGTSGTELSDNLAPGASRRYVLGAGDGQFLYVRVAPWSGSLDYQIFNPDGSFLLDMVPSRQEYRGQLWQDGDHVVEVINRTNRTVSYNVIFGID</sequence>
<accession>A0ABP9L1I9</accession>
<keyword evidence="3" id="KW-1185">Reference proteome</keyword>
<dbReference type="RefSeq" id="WP_259546486.1">
    <property type="nucleotide sequence ID" value="NZ_BAABHW010000001.1"/>
</dbReference>
<feature type="chain" id="PRO_5047518756" description="Tat pathway signal sequence domain protein" evidence="1">
    <location>
        <begin position="23"/>
        <end position="216"/>
    </location>
</feature>
<gene>
    <name evidence="2" type="ORF">GCM10023209_08420</name>
</gene>
<dbReference type="Proteomes" id="UP001499910">
    <property type="component" value="Unassembled WGS sequence"/>
</dbReference>
<evidence type="ECO:0000313" key="3">
    <source>
        <dbReference type="Proteomes" id="UP001499910"/>
    </source>
</evidence>